<name>A0A6N8T9L2_SHIZO</name>
<dbReference type="RefSeq" id="WP_160785380.1">
    <property type="nucleotide sequence ID" value="NZ_CP086610.1"/>
</dbReference>
<protein>
    <recommendedName>
        <fullName evidence="4">DUF2946 domain-containing protein</fullName>
    </recommendedName>
</protein>
<accession>A0A6N8T9L2</accession>
<organism evidence="2 3">
    <name type="scientific">Shinella zoogloeoides</name>
    <name type="common">Crabtreella saccharophila</name>
    <dbReference type="NCBI Taxonomy" id="352475"/>
    <lineage>
        <taxon>Bacteria</taxon>
        <taxon>Pseudomonadati</taxon>
        <taxon>Pseudomonadota</taxon>
        <taxon>Alphaproteobacteria</taxon>
        <taxon>Hyphomicrobiales</taxon>
        <taxon>Rhizobiaceae</taxon>
        <taxon>Shinella</taxon>
    </lineage>
</organism>
<dbReference type="AlphaFoldDB" id="A0A6N8T9L2"/>
<dbReference type="OrthoDB" id="8387114at2"/>
<dbReference type="EMBL" id="WUML01000004">
    <property type="protein sequence ID" value="MXN99971.1"/>
    <property type="molecule type" value="Genomic_DNA"/>
</dbReference>
<dbReference type="Proteomes" id="UP000440304">
    <property type="component" value="Unassembled WGS sequence"/>
</dbReference>
<feature type="signal peptide" evidence="1">
    <location>
        <begin position="1"/>
        <end position="23"/>
    </location>
</feature>
<evidence type="ECO:0000313" key="3">
    <source>
        <dbReference type="Proteomes" id="UP000440304"/>
    </source>
</evidence>
<gene>
    <name evidence="2" type="ORF">GR156_06650</name>
</gene>
<evidence type="ECO:0000313" key="2">
    <source>
        <dbReference type="EMBL" id="MXN99971.1"/>
    </source>
</evidence>
<comment type="caution">
    <text evidence="2">The sequence shown here is derived from an EMBL/GenBank/DDBJ whole genome shotgun (WGS) entry which is preliminary data.</text>
</comment>
<proteinExistence type="predicted"/>
<evidence type="ECO:0008006" key="4">
    <source>
        <dbReference type="Google" id="ProtNLM"/>
    </source>
</evidence>
<keyword evidence="1" id="KW-0732">Signal</keyword>
<feature type="chain" id="PRO_5026824153" description="DUF2946 domain-containing protein" evidence="1">
    <location>
        <begin position="24"/>
        <end position="112"/>
    </location>
</feature>
<evidence type="ECO:0000256" key="1">
    <source>
        <dbReference type="SAM" id="SignalP"/>
    </source>
</evidence>
<sequence>MRQIFFVLALLGAVLAGWIPAMAAAMTVAQPSGMHAMHAMTGETGDTSADKGMDKGKTKPMAHPVACAACFAIEAERLETPARFSTLSSRLPAVTPQLAGLALRPLNPPPRF</sequence>
<reference evidence="2 3" key="1">
    <citation type="submission" date="2019-12" db="EMBL/GenBank/DDBJ databases">
        <title>Shinella granuli gen. nov., sp. nov., and proposal of the reclassification of Zoogloea ramigera ATCC 19623 as Shinella zoogloeoides sp. nov.</title>
        <authorList>
            <person name="Gao J."/>
        </authorList>
    </citation>
    <scope>NUCLEOTIDE SEQUENCE [LARGE SCALE GENOMIC DNA]</scope>
    <source>
        <strain evidence="2 3">DSM 287</strain>
    </source>
</reference>